<keyword evidence="2" id="KW-1185">Reference proteome</keyword>
<evidence type="ECO:0000313" key="1">
    <source>
        <dbReference type="EnsemblPlants" id="OMERI07G12190.1"/>
    </source>
</evidence>
<proteinExistence type="predicted"/>
<dbReference type="Gramene" id="OMERI07G12190.1">
    <property type="protein sequence ID" value="OMERI07G12190.1"/>
    <property type="gene ID" value="OMERI07G12190"/>
</dbReference>
<dbReference type="HOGENOM" id="CLU_2562235_0_0_1"/>
<dbReference type="Proteomes" id="UP000008021">
    <property type="component" value="Chromosome 7"/>
</dbReference>
<organism evidence="1">
    <name type="scientific">Oryza meridionalis</name>
    <dbReference type="NCBI Taxonomy" id="40149"/>
    <lineage>
        <taxon>Eukaryota</taxon>
        <taxon>Viridiplantae</taxon>
        <taxon>Streptophyta</taxon>
        <taxon>Embryophyta</taxon>
        <taxon>Tracheophyta</taxon>
        <taxon>Spermatophyta</taxon>
        <taxon>Magnoliopsida</taxon>
        <taxon>Liliopsida</taxon>
        <taxon>Poales</taxon>
        <taxon>Poaceae</taxon>
        <taxon>BOP clade</taxon>
        <taxon>Oryzoideae</taxon>
        <taxon>Oryzeae</taxon>
        <taxon>Oryzinae</taxon>
        <taxon>Oryza</taxon>
    </lineage>
</organism>
<accession>A0A0E0EBN9</accession>
<evidence type="ECO:0000313" key="2">
    <source>
        <dbReference type="Proteomes" id="UP000008021"/>
    </source>
</evidence>
<reference evidence="1" key="2">
    <citation type="submission" date="2018-05" db="EMBL/GenBank/DDBJ databases">
        <title>OmerRS3 (Oryza meridionalis Reference Sequence Version 3).</title>
        <authorList>
            <person name="Zhang J."/>
            <person name="Kudrna D."/>
            <person name="Lee S."/>
            <person name="Talag J."/>
            <person name="Welchert J."/>
            <person name="Wing R.A."/>
        </authorList>
    </citation>
    <scope>NUCLEOTIDE SEQUENCE [LARGE SCALE GENOMIC DNA]</scope>
    <source>
        <strain evidence="1">cv. OR44</strain>
    </source>
</reference>
<protein>
    <submittedName>
        <fullName evidence="1">Uncharacterized protein</fullName>
    </submittedName>
</protein>
<dbReference type="EnsemblPlants" id="OMERI07G12190.1">
    <property type="protein sequence ID" value="OMERI07G12190.1"/>
    <property type="gene ID" value="OMERI07G12190"/>
</dbReference>
<name>A0A0E0EBN9_9ORYZ</name>
<sequence length="82" mass="8386">MKLLLPTAATASAPLPTPAFPADPNLVDCAAQFSAFTTPSPPSPPPRFRWEGCEEGEDGADAWVPLAETAAPSSAPAPLLDA</sequence>
<dbReference type="AlphaFoldDB" id="A0A0E0EBN9"/>
<reference evidence="1" key="1">
    <citation type="submission" date="2015-04" db="UniProtKB">
        <authorList>
            <consortium name="EnsemblPlants"/>
        </authorList>
    </citation>
    <scope>IDENTIFICATION</scope>
</reference>